<dbReference type="InterPro" id="IPR029058">
    <property type="entry name" value="AB_hydrolase_fold"/>
</dbReference>
<dbReference type="InterPro" id="IPR000073">
    <property type="entry name" value="AB_hydrolase_1"/>
</dbReference>
<evidence type="ECO:0000313" key="4">
    <source>
        <dbReference type="EMBL" id="SHH42510.1"/>
    </source>
</evidence>
<gene>
    <name evidence="4" type="ORF">SAMN05444388_110154</name>
</gene>
<organism evidence="4 5">
    <name type="scientific">Flavobacterium johnsoniae</name>
    <name type="common">Cytophaga johnsonae</name>
    <dbReference type="NCBI Taxonomy" id="986"/>
    <lineage>
        <taxon>Bacteria</taxon>
        <taxon>Pseudomonadati</taxon>
        <taxon>Bacteroidota</taxon>
        <taxon>Flavobacteriia</taxon>
        <taxon>Flavobacteriales</taxon>
        <taxon>Flavobacteriaceae</taxon>
        <taxon>Flavobacterium</taxon>
    </lineage>
</organism>
<evidence type="ECO:0000259" key="3">
    <source>
        <dbReference type="Pfam" id="PF00561"/>
    </source>
</evidence>
<dbReference type="GO" id="GO:0016020">
    <property type="term" value="C:membrane"/>
    <property type="evidence" value="ECO:0007669"/>
    <property type="project" value="TreeGrafter"/>
</dbReference>
<dbReference type="RefSeq" id="WP_073410525.1">
    <property type="nucleotide sequence ID" value="NZ_FQWH01000010.1"/>
</dbReference>
<feature type="transmembrane region" description="Helical" evidence="2">
    <location>
        <begin position="12"/>
        <end position="29"/>
    </location>
</feature>
<keyword evidence="2" id="KW-1133">Transmembrane helix</keyword>
<keyword evidence="2" id="KW-0812">Transmembrane</keyword>
<dbReference type="AlphaFoldDB" id="A0A1M5SVM7"/>
<dbReference type="InterPro" id="IPR050266">
    <property type="entry name" value="AB_hydrolase_sf"/>
</dbReference>
<protein>
    <submittedName>
        <fullName evidence="4">Pimeloyl-ACP methyl ester carboxylesterase</fullName>
    </submittedName>
</protein>
<reference evidence="4 5" key="1">
    <citation type="submission" date="2016-11" db="EMBL/GenBank/DDBJ databases">
        <authorList>
            <person name="Jaros S."/>
            <person name="Januszkiewicz K."/>
            <person name="Wedrychowicz H."/>
        </authorList>
    </citation>
    <scope>NUCLEOTIDE SEQUENCE [LARGE SCALE GENOMIC DNA]</scope>
    <source>
        <strain evidence="4 5">DSM 6792</strain>
    </source>
</reference>
<evidence type="ECO:0000256" key="2">
    <source>
        <dbReference type="SAM" id="Phobius"/>
    </source>
</evidence>
<dbReference type="PANTHER" id="PTHR43798">
    <property type="entry name" value="MONOACYLGLYCEROL LIPASE"/>
    <property type="match status" value="1"/>
</dbReference>
<keyword evidence="1" id="KW-0378">Hydrolase</keyword>
<accession>A0A1M5SVM7</accession>
<dbReference type="SUPFAM" id="SSF53474">
    <property type="entry name" value="alpha/beta-Hydrolases"/>
    <property type="match status" value="1"/>
</dbReference>
<dbReference type="Pfam" id="PF00561">
    <property type="entry name" value="Abhydrolase_1"/>
    <property type="match status" value="1"/>
</dbReference>
<dbReference type="PANTHER" id="PTHR43798:SF31">
    <property type="entry name" value="AB HYDROLASE SUPERFAMILY PROTEIN YCLE"/>
    <property type="match status" value="1"/>
</dbReference>
<sequence>MKTILFKTAKYVISVFILLIITGFLYEQFSRAYYDKKQPSKDEFVFVKDRKIHFRKIGNSLKGTVVFESGLGGDYMHWQELQNKLSKDYTTISYDKAGILWSDPAENISLKRYSEDLDAVLTKTNCPKPYILVGHSFAGITLRSFIKDHSQDIDGIVFVDVSHPQQLKKSSETLKKSVTPPSRIVLSFLNEVGVIRLLYTFVPFTNSVPKEHFFNENVQHYFYKIFKGLIQEMENDKKLMAEAEEINNFGSIPLTIITAKYPNGIENIKDLSLTKEYLSIHNTLQKDLLHLSVNSKQIFAEKSGHYVTLQEPELIIDAVKNISIK</sequence>
<name>A0A1M5SVM7_FLAJO</name>
<evidence type="ECO:0000256" key="1">
    <source>
        <dbReference type="ARBA" id="ARBA00022801"/>
    </source>
</evidence>
<proteinExistence type="predicted"/>
<dbReference type="Proteomes" id="UP000184112">
    <property type="component" value="Unassembled WGS sequence"/>
</dbReference>
<evidence type="ECO:0000313" key="5">
    <source>
        <dbReference type="Proteomes" id="UP000184112"/>
    </source>
</evidence>
<dbReference type="GO" id="GO:0016787">
    <property type="term" value="F:hydrolase activity"/>
    <property type="evidence" value="ECO:0007669"/>
    <property type="project" value="UniProtKB-KW"/>
</dbReference>
<feature type="domain" description="AB hydrolase-1" evidence="3">
    <location>
        <begin position="64"/>
        <end position="161"/>
    </location>
</feature>
<keyword evidence="2" id="KW-0472">Membrane</keyword>
<dbReference type="EMBL" id="FQWH01000010">
    <property type="protein sequence ID" value="SHH42510.1"/>
    <property type="molecule type" value="Genomic_DNA"/>
</dbReference>
<dbReference type="Gene3D" id="3.40.50.1820">
    <property type="entry name" value="alpha/beta hydrolase"/>
    <property type="match status" value="1"/>
</dbReference>